<gene>
    <name evidence="3" type="ORF">OSIN01602_LOCUS1914</name>
</gene>
<evidence type="ECO:0000313" key="3">
    <source>
        <dbReference type="EMBL" id="CAD9322485.1"/>
    </source>
</evidence>
<dbReference type="AlphaFoldDB" id="A0A7S1YY60"/>
<sequence length="291" mass="31300">MSASSSLTLRRVILPAAAAAASASSFAPGCSDPASKPTRCAWFGGQGGGEGGAGASSGGRSRIPSWSDPEYLSRGSSSPAPSAAAGGDPSSDDVTKRLPGLAAATKELERAKEMLGEKYVSPFERHPCGKHMKAWQGCAIEHMKRKMSDPAVDPKAECMDPLYLDLRQCMKRLEEEKGRDEGEAQFRAKMGEEGYDKWRADKRTIIAAVVGGRENLEIAEEKVLKTQEEADKLLRKREEKKAAGEGAWAGERIDKMDFGGSPQTEGGESGEESNIKNVASVGKKVWWRFGF</sequence>
<accession>A0A7S1YY60</accession>
<evidence type="ECO:0000256" key="2">
    <source>
        <dbReference type="SAM" id="SignalP"/>
    </source>
</evidence>
<evidence type="ECO:0000256" key="1">
    <source>
        <dbReference type="SAM" id="MobiDB-lite"/>
    </source>
</evidence>
<evidence type="ECO:0008006" key="4">
    <source>
        <dbReference type="Google" id="ProtNLM"/>
    </source>
</evidence>
<name>A0A7S1YY60_TRICV</name>
<organism evidence="3">
    <name type="scientific">Trieres chinensis</name>
    <name type="common">Marine centric diatom</name>
    <name type="synonym">Odontella sinensis</name>
    <dbReference type="NCBI Taxonomy" id="1514140"/>
    <lineage>
        <taxon>Eukaryota</taxon>
        <taxon>Sar</taxon>
        <taxon>Stramenopiles</taxon>
        <taxon>Ochrophyta</taxon>
        <taxon>Bacillariophyta</taxon>
        <taxon>Mediophyceae</taxon>
        <taxon>Biddulphiophycidae</taxon>
        <taxon>Eupodiscales</taxon>
        <taxon>Parodontellaceae</taxon>
        <taxon>Trieres</taxon>
    </lineage>
</organism>
<feature type="signal peptide" evidence="2">
    <location>
        <begin position="1"/>
        <end position="23"/>
    </location>
</feature>
<feature type="region of interest" description="Disordered" evidence="1">
    <location>
        <begin position="23"/>
        <end position="96"/>
    </location>
</feature>
<proteinExistence type="predicted"/>
<reference evidence="3" key="1">
    <citation type="submission" date="2021-01" db="EMBL/GenBank/DDBJ databases">
        <authorList>
            <person name="Corre E."/>
            <person name="Pelletier E."/>
            <person name="Niang G."/>
            <person name="Scheremetjew M."/>
            <person name="Finn R."/>
            <person name="Kale V."/>
            <person name="Holt S."/>
            <person name="Cochrane G."/>
            <person name="Meng A."/>
            <person name="Brown T."/>
            <person name="Cohen L."/>
        </authorList>
    </citation>
    <scope>NUCLEOTIDE SEQUENCE</scope>
    <source>
        <strain evidence="3">Grunow 1884</strain>
    </source>
</reference>
<protein>
    <recommendedName>
        <fullName evidence="4">COX assembly mitochondrial protein</fullName>
    </recommendedName>
</protein>
<dbReference type="EMBL" id="HBGO01003424">
    <property type="protein sequence ID" value="CAD9322485.1"/>
    <property type="molecule type" value="Transcribed_RNA"/>
</dbReference>
<feature type="compositionally biased region" description="Low complexity" evidence="1">
    <location>
        <begin position="75"/>
        <end position="89"/>
    </location>
</feature>
<keyword evidence="2" id="KW-0732">Signal</keyword>
<feature type="chain" id="PRO_5031242556" description="COX assembly mitochondrial protein" evidence="2">
    <location>
        <begin position="24"/>
        <end position="291"/>
    </location>
</feature>
<feature type="region of interest" description="Disordered" evidence="1">
    <location>
        <begin position="236"/>
        <end position="275"/>
    </location>
</feature>
<feature type="compositionally biased region" description="Gly residues" evidence="1">
    <location>
        <begin position="44"/>
        <end position="57"/>
    </location>
</feature>